<dbReference type="RefSeq" id="WP_110609563.1">
    <property type="nucleotide sequence ID" value="NZ_PDOD01000002.1"/>
</dbReference>
<dbReference type="OrthoDB" id="2356532at2"/>
<sequence>MLNVQLTYERDGGLYPVLTKFGFDFHTDHYQKKLNSDSFLVKAVNRSESNVLELYCKDEVSFDGCKEFHHLIVHLAKALEASINDEEAMLGYDSLGNPAHLVTNFQSWSHFLDQAKHRSMEGYTVEVYDGKRLLGRGIMVQADLATGDEQPVTKTPYCTIISAEGEETFLGDHLKIIPVVE</sequence>
<evidence type="ECO:0000313" key="1">
    <source>
        <dbReference type="EMBL" id="PYZ93532.1"/>
    </source>
</evidence>
<comment type="caution">
    <text evidence="1">The sequence shown here is derived from an EMBL/GenBank/DDBJ whole genome shotgun (WGS) entry which is preliminary data.</text>
</comment>
<accession>A0A323TDN4</accession>
<dbReference type="EMBL" id="PDOD01000002">
    <property type="protein sequence ID" value="PYZ93532.1"/>
    <property type="molecule type" value="Genomic_DNA"/>
</dbReference>
<keyword evidence="2" id="KW-1185">Reference proteome</keyword>
<gene>
    <name evidence="1" type="ORF">CR194_10205</name>
</gene>
<name>A0A323TDN4_9BACI</name>
<reference evidence="1 2" key="1">
    <citation type="submission" date="2017-10" db="EMBL/GenBank/DDBJ databases">
        <title>Bacillus sp. nov., a halophilic bacterium isolated from a Keqin Lake.</title>
        <authorList>
            <person name="Wang H."/>
        </authorList>
    </citation>
    <scope>NUCLEOTIDE SEQUENCE [LARGE SCALE GENOMIC DNA]</scope>
    <source>
        <strain evidence="1 2">KQ-12</strain>
    </source>
</reference>
<evidence type="ECO:0000313" key="2">
    <source>
        <dbReference type="Proteomes" id="UP000248214"/>
    </source>
</evidence>
<proteinExistence type="predicted"/>
<protein>
    <submittedName>
        <fullName evidence="1">Uncharacterized protein</fullName>
    </submittedName>
</protein>
<organism evidence="1 2">
    <name type="scientific">Salipaludibacillus keqinensis</name>
    <dbReference type="NCBI Taxonomy" id="2045207"/>
    <lineage>
        <taxon>Bacteria</taxon>
        <taxon>Bacillati</taxon>
        <taxon>Bacillota</taxon>
        <taxon>Bacilli</taxon>
        <taxon>Bacillales</taxon>
        <taxon>Bacillaceae</taxon>
    </lineage>
</organism>
<dbReference type="Proteomes" id="UP000248214">
    <property type="component" value="Unassembled WGS sequence"/>
</dbReference>
<dbReference type="AlphaFoldDB" id="A0A323TDN4"/>